<dbReference type="EMBL" id="MN740218">
    <property type="protein sequence ID" value="QHT94287.1"/>
    <property type="molecule type" value="Genomic_DNA"/>
</dbReference>
<evidence type="ECO:0008006" key="2">
    <source>
        <dbReference type="Google" id="ProtNLM"/>
    </source>
</evidence>
<sequence>MRYTLDDFQKCAVDDILTTDIKEKIDSLVSKLGISINEVRKVKRGRGEGKNDNWEKHRPDPNFKTTVFEEKVGKEKILTQVMACLNKLNEKNYEKGKEQIIEILAQLDKEEGDNSSDIIDIFVNTSLSNPFYCKHYIKMLLEAVLIQEQYNDTFIKRDFIQDYKNRLQQIEYVSSDEDFNKHCNINKENDRRRGLCIFIIELVVQQVYDEENLYNIFTYLIEVLEENETDKALTNITEEIVENINVLFTTSYDIIKSQHYFDNIKETLRRCKEKKDKAGITKRMLFKFMDICDKL</sequence>
<name>A0A6C0IQX0_9ZZZZ</name>
<reference evidence="1" key="1">
    <citation type="journal article" date="2020" name="Nature">
        <title>Giant virus diversity and host interactions through global metagenomics.</title>
        <authorList>
            <person name="Schulz F."/>
            <person name="Roux S."/>
            <person name="Paez-Espino D."/>
            <person name="Jungbluth S."/>
            <person name="Walsh D.A."/>
            <person name="Denef V.J."/>
            <person name="McMahon K.D."/>
            <person name="Konstantinidis K.T."/>
            <person name="Eloe-Fadrosh E.A."/>
            <person name="Kyrpides N.C."/>
            <person name="Woyke T."/>
        </authorList>
    </citation>
    <scope>NUCLEOTIDE SEQUENCE</scope>
    <source>
        <strain evidence="1">GVMAG-M-3300024258-28</strain>
    </source>
</reference>
<evidence type="ECO:0000313" key="1">
    <source>
        <dbReference type="EMBL" id="QHT94287.1"/>
    </source>
</evidence>
<accession>A0A6C0IQX0</accession>
<dbReference type="AlphaFoldDB" id="A0A6C0IQX0"/>
<dbReference type="Gene3D" id="1.25.40.180">
    <property type="match status" value="1"/>
</dbReference>
<organism evidence="1">
    <name type="scientific">viral metagenome</name>
    <dbReference type="NCBI Taxonomy" id="1070528"/>
    <lineage>
        <taxon>unclassified sequences</taxon>
        <taxon>metagenomes</taxon>
        <taxon>organismal metagenomes</taxon>
    </lineage>
</organism>
<protein>
    <recommendedName>
        <fullName evidence="2">MIF4G domain-containing protein</fullName>
    </recommendedName>
</protein>
<dbReference type="InterPro" id="IPR016024">
    <property type="entry name" value="ARM-type_fold"/>
</dbReference>
<proteinExistence type="predicted"/>
<dbReference type="SUPFAM" id="SSF48371">
    <property type="entry name" value="ARM repeat"/>
    <property type="match status" value="1"/>
</dbReference>